<feature type="domain" description="DUF2249" evidence="1">
    <location>
        <begin position="5"/>
        <end position="70"/>
    </location>
</feature>
<dbReference type="Proteomes" id="UP001628193">
    <property type="component" value="Unassembled WGS sequence"/>
</dbReference>
<protein>
    <recommendedName>
        <fullName evidence="1">DUF2249 domain-containing protein</fullName>
    </recommendedName>
</protein>
<accession>A0ABQ0CDE3</accession>
<dbReference type="InterPro" id="IPR018720">
    <property type="entry name" value="DUF2249"/>
</dbReference>
<dbReference type="RefSeq" id="WP_420906640.1">
    <property type="nucleotide sequence ID" value="NZ_BAAFGK010000005.1"/>
</dbReference>
<gene>
    <name evidence="2" type="ORF">SIID45300_03283</name>
</gene>
<sequence>MSTSLDVRDLPAPEPMLRILEAVTFLHPGESLRVIHNRIPYPLYPRLQERGLLVETQQRNDDEIHLVIRRPA</sequence>
<evidence type="ECO:0000259" key="1">
    <source>
        <dbReference type="Pfam" id="PF10006"/>
    </source>
</evidence>
<evidence type="ECO:0000313" key="3">
    <source>
        <dbReference type="Proteomes" id="UP001628193"/>
    </source>
</evidence>
<dbReference type="SUPFAM" id="SSF64307">
    <property type="entry name" value="SirA-like"/>
    <property type="match status" value="1"/>
</dbReference>
<proteinExistence type="predicted"/>
<organism evidence="2 3">
    <name type="scientific">Candidatus Magnetaquiglobus chichijimensis</name>
    <dbReference type="NCBI Taxonomy" id="3141448"/>
    <lineage>
        <taxon>Bacteria</taxon>
        <taxon>Pseudomonadati</taxon>
        <taxon>Pseudomonadota</taxon>
        <taxon>Magnetococcia</taxon>
        <taxon>Magnetococcales</taxon>
        <taxon>Candidatus Magnetaquicoccaceae</taxon>
        <taxon>Candidatus Magnetaquiglobus</taxon>
    </lineage>
</organism>
<dbReference type="EMBL" id="BAAFGK010000005">
    <property type="protein sequence ID" value="GAB0058923.1"/>
    <property type="molecule type" value="Genomic_DNA"/>
</dbReference>
<name>A0ABQ0CDE3_9PROT</name>
<evidence type="ECO:0000313" key="2">
    <source>
        <dbReference type="EMBL" id="GAB0058923.1"/>
    </source>
</evidence>
<keyword evidence="3" id="KW-1185">Reference proteome</keyword>
<dbReference type="InterPro" id="IPR036868">
    <property type="entry name" value="TusA-like_sf"/>
</dbReference>
<comment type="caution">
    <text evidence="2">The sequence shown here is derived from an EMBL/GenBank/DDBJ whole genome shotgun (WGS) entry which is preliminary data.</text>
</comment>
<reference evidence="2 3" key="1">
    <citation type="submission" date="2024-09" db="EMBL/GenBank/DDBJ databases">
        <title>Draft genome sequence of Candidatus Magnetaquicoccaceae bacterium FCR-1.</title>
        <authorList>
            <person name="Shimoshige H."/>
            <person name="Shimamura S."/>
            <person name="Taoka A."/>
            <person name="Kobayashi H."/>
            <person name="Maekawa T."/>
        </authorList>
    </citation>
    <scope>NUCLEOTIDE SEQUENCE [LARGE SCALE GENOMIC DNA]</scope>
    <source>
        <strain evidence="2 3">FCR-1</strain>
    </source>
</reference>
<dbReference type="Pfam" id="PF10006">
    <property type="entry name" value="DUF2249"/>
    <property type="match status" value="1"/>
</dbReference>